<evidence type="ECO:0000256" key="8">
    <source>
        <dbReference type="ARBA" id="ARBA00023136"/>
    </source>
</evidence>
<dbReference type="SUPFAM" id="SSF161098">
    <property type="entry name" value="MetI-like"/>
    <property type="match status" value="1"/>
</dbReference>
<comment type="subcellular location">
    <subcellularLocation>
        <location evidence="10">Cell membrane</location>
        <topology evidence="10">Multi-pass membrane protein</topology>
    </subcellularLocation>
    <subcellularLocation>
        <location evidence="1">Membrane</location>
        <topology evidence="1">Multi-pass membrane protein</topology>
    </subcellularLocation>
</comment>
<dbReference type="PANTHER" id="PTHR30406">
    <property type="entry name" value="SULFATE TRANSPORT SYSTEM PERMEASE PROTEIN"/>
    <property type="match status" value="1"/>
</dbReference>
<evidence type="ECO:0000256" key="3">
    <source>
        <dbReference type="ARBA" id="ARBA00022448"/>
    </source>
</evidence>
<feature type="transmembrane region" description="Helical" evidence="10">
    <location>
        <begin position="86"/>
        <end position="108"/>
    </location>
</feature>
<evidence type="ECO:0000256" key="11">
    <source>
        <dbReference type="RuleBase" id="RU365097"/>
    </source>
</evidence>
<organism evidence="13 14">
    <name type="scientific">Gordonia aquimaris</name>
    <dbReference type="NCBI Taxonomy" id="2984863"/>
    <lineage>
        <taxon>Bacteria</taxon>
        <taxon>Bacillati</taxon>
        <taxon>Actinomycetota</taxon>
        <taxon>Actinomycetes</taxon>
        <taxon>Mycobacteriales</taxon>
        <taxon>Gordoniaceae</taxon>
        <taxon>Gordonia</taxon>
    </lineage>
</organism>
<dbReference type="RefSeq" id="WP_266060754.1">
    <property type="nucleotide sequence ID" value="NZ_JAPKFM010000004.1"/>
</dbReference>
<protein>
    <recommendedName>
        <fullName evidence="11">Molybdenum transport system permease</fullName>
    </recommendedName>
</protein>
<feature type="transmembrane region" description="Helical" evidence="10">
    <location>
        <begin position="48"/>
        <end position="74"/>
    </location>
</feature>
<evidence type="ECO:0000313" key="14">
    <source>
        <dbReference type="Proteomes" id="UP001143347"/>
    </source>
</evidence>
<dbReference type="Gene3D" id="1.10.3720.10">
    <property type="entry name" value="MetI-like"/>
    <property type="match status" value="1"/>
</dbReference>
<evidence type="ECO:0000256" key="4">
    <source>
        <dbReference type="ARBA" id="ARBA00022505"/>
    </source>
</evidence>
<keyword evidence="4 11" id="KW-0500">Molybdenum</keyword>
<reference evidence="13" key="1">
    <citation type="submission" date="2022-10" db="EMBL/GenBank/DDBJ databases">
        <title>WGS of marine actinomycetes from Thailand.</title>
        <authorList>
            <person name="Thawai C."/>
        </authorList>
    </citation>
    <scope>NUCLEOTIDE SEQUENCE</scope>
    <source>
        <strain evidence="13">SW21</strain>
    </source>
</reference>
<dbReference type="InterPro" id="IPR005667">
    <property type="entry name" value="Sulph_transpt2"/>
</dbReference>
<comment type="function">
    <text evidence="9">Part of the ABC transporter complex CysAWTP (TC 3.A.1.6.1) involved in sulfate/thiosulfate import. Probably responsible for the translocation of the substrate across the membrane.</text>
</comment>
<dbReference type="InterPro" id="IPR000515">
    <property type="entry name" value="MetI-like"/>
</dbReference>
<dbReference type="GO" id="GO:0005886">
    <property type="term" value="C:plasma membrane"/>
    <property type="evidence" value="ECO:0007669"/>
    <property type="project" value="UniProtKB-SubCell"/>
</dbReference>
<comment type="subunit">
    <text evidence="2">The complex is composed of two ATP-binding proteins (CysA), two transmembrane proteins (CysT and CysW) and a solute-binding protein (CysP).</text>
</comment>
<comment type="caution">
    <text evidence="13">The sequence shown here is derived from an EMBL/GenBank/DDBJ whole genome shotgun (WGS) entry which is preliminary data.</text>
</comment>
<keyword evidence="11" id="KW-1003">Cell membrane</keyword>
<feature type="transmembrane region" description="Helical" evidence="10">
    <location>
        <begin position="7"/>
        <end position="28"/>
    </location>
</feature>
<keyword evidence="7" id="KW-0764">Sulfate transport</keyword>
<evidence type="ECO:0000256" key="10">
    <source>
        <dbReference type="RuleBase" id="RU363032"/>
    </source>
</evidence>
<evidence type="ECO:0000259" key="12">
    <source>
        <dbReference type="PROSITE" id="PS50928"/>
    </source>
</evidence>
<dbReference type="PROSITE" id="PS50928">
    <property type="entry name" value="ABC_TM1"/>
    <property type="match status" value="1"/>
</dbReference>
<evidence type="ECO:0000256" key="1">
    <source>
        <dbReference type="ARBA" id="ARBA00004141"/>
    </source>
</evidence>
<keyword evidence="5 10" id="KW-0812">Transmembrane</keyword>
<dbReference type="InterPro" id="IPR006469">
    <property type="entry name" value="NifC_ABC_porter"/>
</dbReference>
<evidence type="ECO:0000256" key="6">
    <source>
        <dbReference type="ARBA" id="ARBA00022989"/>
    </source>
</evidence>
<feature type="transmembrane region" description="Helical" evidence="10">
    <location>
        <begin position="232"/>
        <end position="252"/>
    </location>
</feature>
<dbReference type="GO" id="GO:0015419">
    <property type="term" value="F:ABC-type sulfate transporter activity"/>
    <property type="evidence" value="ECO:0007669"/>
    <property type="project" value="InterPro"/>
</dbReference>
<proteinExistence type="inferred from homology"/>
<dbReference type="GO" id="GO:0015098">
    <property type="term" value="F:molybdate ion transmembrane transporter activity"/>
    <property type="evidence" value="ECO:0007669"/>
    <property type="project" value="UniProtKB-UniRule"/>
</dbReference>
<dbReference type="CDD" id="cd06261">
    <property type="entry name" value="TM_PBP2"/>
    <property type="match status" value="1"/>
</dbReference>
<keyword evidence="8 10" id="KW-0472">Membrane</keyword>
<dbReference type="InterPro" id="IPR035906">
    <property type="entry name" value="MetI-like_sf"/>
</dbReference>
<dbReference type="Proteomes" id="UP001143347">
    <property type="component" value="Unassembled WGS sequence"/>
</dbReference>
<feature type="domain" description="ABC transmembrane type-1" evidence="12">
    <location>
        <begin position="48"/>
        <end position="250"/>
    </location>
</feature>
<dbReference type="PANTHER" id="PTHR30406:SF8">
    <property type="entry name" value="SULFATE TRANSPORT SYSTEM PERMEASE PROTEIN CYST"/>
    <property type="match status" value="1"/>
</dbReference>
<evidence type="ECO:0000256" key="5">
    <source>
        <dbReference type="ARBA" id="ARBA00022692"/>
    </source>
</evidence>
<dbReference type="InterPro" id="IPR011867">
    <property type="entry name" value="ModB_ABC"/>
</dbReference>
<keyword evidence="3 10" id="KW-0813">Transport</keyword>
<feature type="transmembrane region" description="Helical" evidence="10">
    <location>
        <begin position="120"/>
        <end position="145"/>
    </location>
</feature>
<comment type="similarity">
    <text evidence="11">Belongs to the binding-protein-dependent transport system permease family. CysTW subfamily.</text>
</comment>
<dbReference type="NCBIfam" id="TIGR01581">
    <property type="entry name" value="Mo_ABC_porter"/>
    <property type="match status" value="1"/>
</dbReference>
<dbReference type="Pfam" id="PF00528">
    <property type="entry name" value="BPD_transp_1"/>
    <property type="match status" value="1"/>
</dbReference>
<evidence type="ECO:0000256" key="7">
    <source>
        <dbReference type="ARBA" id="ARBA00023032"/>
    </source>
</evidence>
<keyword evidence="6 10" id="KW-1133">Transmembrane helix</keyword>
<dbReference type="NCBIfam" id="TIGR02141">
    <property type="entry name" value="modB_ABC"/>
    <property type="match status" value="1"/>
</dbReference>
<comment type="function">
    <text evidence="11">Part of the binding-protein-dependent transport system for molybdenum; probably responsible for the translocation of the substrate across the membrane.</text>
</comment>
<dbReference type="EMBL" id="JAPKFM010000004">
    <property type="protein sequence ID" value="MCX2963676.1"/>
    <property type="molecule type" value="Genomic_DNA"/>
</dbReference>
<evidence type="ECO:0000313" key="13">
    <source>
        <dbReference type="EMBL" id="MCX2963676.1"/>
    </source>
</evidence>
<gene>
    <name evidence="13" type="ORF">OSB52_06155</name>
</gene>
<accession>A0A9X3D4M5</accession>
<feature type="transmembrane region" description="Helical" evidence="10">
    <location>
        <begin position="176"/>
        <end position="197"/>
    </location>
</feature>
<evidence type="ECO:0000256" key="9">
    <source>
        <dbReference type="ARBA" id="ARBA00025323"/>
    </source>
</evidence>
<name>A0A9X3D4M5_9ACTN</name>
<dbReference type="AlphaFoldDB" id="A0A9X3D4M5"/>
<sequence>MRRIPVWLYAPAAVGVAFILIGPVALVVRMPWQDFVASVTSQESLDALRLAVVTALTSTSLCLLFGVPMAVVFARSDGIVVRVIRALVLLPLVLPPVVGGLALIYALGRNGVVGQYLDDAGITIAFTTTAVILAQTFVALPFLVISVEGALRSTDGEFEQVAATLGAGPTRTLWKVTLPLVIPSLLAGTVLAFARALGEFGATITFAGNLPGTTQTAPLRIYLDAINDPAQALPLALVLMVVALVVVVAVHLRPSGTAAT</sequence>
<keyword evidence="14" id="KW-1185">Reference proteome</keyword>
<evidence type="ECO:0000256" key="2">
    <source>
        <dbReference type="ARBA" id="ARBA00011779"/>
    </source>
</evidence>